<dbReference type="EMBL" id="AMFJ01034084">
    <property type="protein sequence ID" value="EKD30344.1"/>
    <property type="molecule type" value="Genomic_DNA"/>
</dbReference>
<accession>K1YY54</accession>
<protein>
    <submittedName>
        <fullName evidence="1">Uncharacterized protein</fullName>
    </submittedName>
</protein>
<proteinExistence type="predicted"/>
<gene>
    <name evidence="1" type="ORF">ACD_78C00084G0001</name>
</gene>
<comment type="caution">
    <text evidence="1">The sequence shown here is derived from an EMBL/GenBank/DDBJ whole genome shotgun (WGS) entry which is preliminary data.</text>
</comment>
<name>K1YY54_9BACT</name>
<organism evidence="1">
    <name type="scientific">uncultured bacterium</name>
    <name type="common">gcode 4</name>
    <dbReference type="NCBI Taxonomy" id="1234023"/>
    <lineage>
        <taxon>Bacteria</taxon>
        <taxon>environmental samples</taxon>
    </lineage>
</organism>
<dbReference type="AlphaFoldDB" id="K1YY54"/>
<reference evidence="1" key="1">
    <citation type="journal article" date="2012" name="Science">
        <title>Fermentation, hydrogen, and sulfur metabolism in multiple uncultivated bacterial phyla.</title>
        <authorList>
            <person name="Wrighton K.C."/>
            <person name="Thomas B.C."/>
            <person name="Sharon I."/>
            <person name="Miller C.S."/>
            <person name="Castelle C.J."/>
            <person name="VerBerkmoes N.C."/>
            <person name="Wilkins M.J."/>
            <person name="Hettich R.L."/>
            <person name="Lipton M.S."/>
            <person name="Williams K.H."/>
            <person name="Long P.E."/>
            <person name="Banfield J.F."/>
        </authorList>
    </citation>
    <scope>NUCLEOTIDE SEQUENCE [LARGE SCALE GENOMIC DNA]</scope>
</reference>
<sequence>METDFLKDSCIFEMLSNQSDSQFRTIHFWVSKSRQKVFESTNIAFRSVHYDYRPNLLFHRKEKGDVRERIFCSKHIAFRRLNTPTKKKYLISVLAHAHIFSDFILSSDGDNTCLTALEGRKKLWFCLWEYVRHGTGHGKMRMRLFPRFFSLTHCFWLYFRFRFFLDGNKGFLDIGKVFFYLRKRFFQSIWKISGIKDIRIEFCEKIIHMFIVKKVI</sequence>
<evidence type="ECO:0000313" key="1">
    <source>
        <dbReference type="EMBL" id="EKD30344.1"/>
    </source>
</evidence>